<feature type="coiled-coil region" evidence="2">
    <location>
        <begin position="152"/>
        <end position="179"/>
    </location>
</feature>
<dbReference type="PANTHER" id="PTHR30469">
    <property type="entry name" value="MULTIDRUG RESISTANCE PROTEIN MDTA"/>
    <property type="match status" value="1"/>
</dbReference>
<keyword evidence="2" id="KW-0175">Coiled coil</keyword>
<comment type="similarity">
    <text evidence="1">Belongs to the membrane fusion protein (MFP) (TC 8.A.1) family.</text>
</comment>
<dbReference type="Gene3D" id="1.10.287.470">
    <property type="entry name" value="Helix hairpin bin"/>
    <property type="match status" value="1"/>
</dbReference>
<dbReference type="Gene3D" id="2.40.420.20">
    <property type="match status" value="1"/>
</dbReference>
<dbReference type="RefSeq" id="WP_038640271.1">
    <property type="nucleotide sequence ID" value="NZ_CP009888.1"/>
</dbReference>
<dbReference type="OrthoDB" id="9806939at2"/>
<dbReference type="InterPro" id="IPR058647">
    <property type="entry name" value="BSH_CzcB-like"/>
</dbReference>
<dbReference type="Gene3D" id="2.40.30.170">
    <property type="match status" value="1"/>
</dbReference>
<dbReference type="SUPFAM" id="SSF111369">
    <property type="entry name" value="HlyD-like secretion proteins"/>
    <property type="match status" value="1"/>
</dbReference>
<evidence type="ECO:0000259" key="4">
    <source>
        <dbReference type="Pfam" id="PF25973"/>
    </source>
</evidence>
<dbReference type="InterPro" id="IPR006143">
    <property type="entry name" value="RND_pump_MFP"/>
</dbReference>
<dbReference type="PANTHER" id="PTHR30469:SF15">
    <property type="entry name" value="HLYD FAMILY OF SECRETION PROTEINS"/>
    <property type="match status" value="1"/>
</dbReference>
<keyword evidence="3" id="KW-0732">Signal</keyword>
<dbReference type="EMBL" id="CP009888">
    <property type="protein sequence ID" value="AIY64888.1"/>
    <property type="molecule type" value="Genomic_DNA"/>
</dbReference>
<dbReference type="eggNOG" id="COG0845">
    <property type="taxonomic scope" value="Bacteria"/>
</dbReference>
<dbReference type="Proteomes" id="UP000030341">
    <property type="component" value="Chromosome 1"/>
</dbReference>
<feature type="coiled-coil region" evidence="2">
    <location>
        <begin position="81"/>
        <end position="113"/>
    </location>
</feature>
<name>A0A0A7EEB7_9GAMM</name>
<keyword evidence="6" id="KW-1185">Reference proteome</keyword>
<dbReference type="HOGENOM" id="CLU_018816_1_2_6"/>
<sequence>MTSPRSFKQIVLLLSLLFLVFQANAQVVRFSEASEQQLQPRKRVVGTLKAFNQANVASVESGKVVEVLVNEGDTVTQGAILANLDTRRLDAEKQRLQAEKMLAEANLSLAKAEFTQAEADYLAYKQSAQKSAVSKQRLNQSKTQTIANQARVIAATQAIEALNAQLDALQVRIDDMSIRAPFDGQVTSRLAELGQWLGSGDHAFTLTSLNKLEAWLDVPERFAFLASKAPSEIALQIGDELVQAHNIKILNSVDERARTFRVIGQVNGKGLMPGMSVSAWLPEGDARTTLTVPKDALVNRGGNYLVYKVVVQGDKQIAQPVSVNVQFHQGNKVAVFAPQLAPNDKVITEGNERLMPGPVVAVADASNGNKQHLK</sequence>
<dbReference type="NCBIfam" id="TIGR01730">
    <property type="entry name" value="RND_mfp"/>
    <property type="match status" value="1"/>
</dbReference>
<evidence type="ECO:0000256" key="1">
    <source>
        <dbReference type="ARBA" id="ARBA00009477"/>
    </source>
</evidence>
<evidence type="ECO:0000256" key="3">
    <source>
        <dbReference type="SAM" id="SignalP"/>
    </source>
</evidence>
<gene>
    <name evidence="5" type="ORF">OM33_06790</name>
</gene>
<feature type="signal peptide" evidence="3">
    <location>
        <begin position="1"/>
        <end position="25"/>
    </location>
</feature>
<dbReference type="AlphaFoldDB" id="A0A0A7EEB7"/>
<dbReference type="STRING" id="1348114.OM33_06790"/>
<dbReference type="GO" id="GO:0015562">
    <property type="term" value="F:efflux transmembrane transporter activity"/>
    <property type="evidence" value="ECO:0007669"/>
    <property type="project" value="TreeGrafter"/>
</dbReference>
<protein>
    <recommendedName>
        <fullName evidence="4">CzcB-like barrel-sandwich hybrid domain-containing protein</fullName>
    </recommendedName>
</protein>
<dbReference type="GO" id="GO:1990281">
    <property type="term" value="C:efflux pump complex"/>
    <property type="evidence" value="ECO:0007669"/>
    <property type="project" value="TreeGrafter"/>
</dbReference>
<evidence type="ECO:0000313" key="5">
    <source>
        <dbReference type="EMBL" id="AIY64888.1"/>
    </source>
</evidence>
<dbReference type="Pfam" id="PF25973">
    <property type="entry name" value="BSH_CzcB"/>
    <property type="match status" value="1"/>
</dbReference>
<accession>A0A0A7EEB7</accession>
<dbReference type="KEGG" id="pseo:OM33_06790"/>
<proteinExistence type="inferred from homology"/>
<feature type="domain" description="CzcB-like barrel-sandwich hybrid" evidence="4">
    <location>
        <begin position="54"/>
        <end position="207"/>
    </location>
</feature>
<reference evidence="5 6" key="1">
    <citation type="submission" date="2014-11" db="EMBL/GenBank/DDBJ databases">
        <title>Complete Genome Sequence of Pseudoalteromonas sp. Strain OCN003 Isolated from Kaneohe Bay, Oahu, Hawaii.</title>
        <authorList>
            <person name="Beurmann S."/>
            <person name="Videau P."/>
            <person name="Ushijima B."/>
            <person name="Smith A.M."/>
            <person name="Aeby G.S."/>
            <person name="Callahan S.M."/>
            <person name="Belcaid M."/>
        </authorList>
    </citation>
    <scope>NUCLEOTIDE SEQUENCE [LARGE SCALE GENOMIC DNA]</scope>
    <source>
        <strain evidence="5 6">OCN003</strain>
    </source>
</reference>
<evidence type="ECO:0000256" key="2">
    <source>
        <dbReference type="SAM" id="Coils"/>
    </source>
</evidence>
<dbReference type="Gene3D" id="2.40.50.100">
    <property type="match status" value="1"/>
</dbReference>
<feature type="chain" id="PRO_5002039076" description="CzcB-like barrel-sandwich hybrid domain-containing protein" evidence="3">
    <location>
        <begin position="26"/>
        <end position="374"/>
    </location>
</feature>
<organism evidence="5 6">
    <name type="scientific">Pseudoalteromonas piratica</name>
    <dbReference type="NCBI Taxonomy" id="1348114"/>
    <lineage>
        <taxon>Bacteria</taxon>
        <taxon>Pseudomonadati</taxon>
        <taxon>Pseudomonadota</taxon>
        <taxon>Gammaproteobacteria</taxon>
        <taxon>Alteromonadales</taxon>
        <taxon>Pseudoalteromonadaceae</taxon>
        <taxon>Pseudoalteromonas</taxon>
    </lineage>
</organism>
<evidence type="ECO:0000313" key="6">
    <source>
        <dbReference type="Proteomes" id="UP000030341"/>
    </source>
</evidence>